<accession>X1ELA0</accession>
<protein>
    <submittedName>
        <fullName evidence="1">Uncharacterized protein</fullName>
    </submittedName>
</protein>
<sequence length="80" mass="8975">RICSKGPKNYLSSECLMPPQVLMKADGWVGGKGALIHMLMPFMCLVVHRKQEKIGTAPIIVHGLIHCCELLAYHVYQELQ</sequence>
<reference evidence="1" key="1">
    <citation type="journal article" date="2014" name="Front. Microbiol.">
        <title>High frequency of phylogenetically diverse reductive dehalogenase-homologous genes in deep subseafloor sedimentary metagenomes.</title>
        <authorList>
            <person name="Kawai M."/>
            <person name="Futagami T."/>
            <person name="Toyoda A."/>
            <person name="Takaki Y."/>
            <person name="Nishi S."/>
            <person name="Hori S."/>
            <person name="Arai W."/>
            <person name="Tsubouchi T."/>
            <person name="Morono Y."/>
            <person name="Uchiyama I."/>
            <person name="Ito T."/>
            <person name="Fujiyama A."/>
            <person name="Inagaki F."/>
            <person name="Takami H."/>
        </authorList>
    </citation>
    <scope>NUCLEOTIDE SEQUENCE</scope>
    <source>
        <strain evidence="1">Expedition CK06-06</strain>
    </source>
</reference>
<evidence type="ECO:0000313" key="1">
    <source>
        <dbReference type="EMBL" id="GAH34116.1"/>
    </source>
</evidence>
<proteinExistence type="predicted"/>
<comment type="caution">
    <text evidence="1">The sequence shown here is derived from an EMBL/GenBank/DDBJ whole genome shotgun (WGS) entry which is preliminary data.</text>
</comment>
<dbReference type="EMBL" id="BARU01005288">
    <property type="protein sequence ID" value="GAH34116.1"/>
    <property type="molecule type" value="Genomic_DNA"/>
</dbReference>
<organism evidence="1">
    <name type="scientific">marine sediment metagenome</name>
    <dbReference type="NCBI Taxonomy" id="412755"/>
    <lineage>
        <taxon>unclassified sequences</taxon>
        <taxon>metagenomes</taxon>
        <taxon>ecological metagenomes</taxon>
    </lineage>
</organism>
<gene>
    <name evidence="1" type="ORF">S03H2_10253</name>
</gene>
<dbReference type="AlphaFoldDB" id="X1ELA0"/>
<feature type="non-terminal residue" evidence="1">
    <location>
        <position position="1"/>
    </location>
</feature>
<name>X1ELA0_9ZZZZ</name>